<dbReference type="InterPro" id="IPR001451">
    <property type="entry name" value="Hexapep"/>
</dbReference>
<dbReference type="CDD" id="cd04647">
    <property type="entry name" value="LbH_MAT_like"/>
    <property type="match status" value="1"/>
</dbReference>
<dbReference type="EMBL" id="JAVREO010000002">
    <property type="protein sequence ID" value="MDT0265697.1"/>
    <property type="molecule type" value="Genomic_DNA"/>
</dbReference>
<feature type="region of interest" description="Disordered" evidence="3">
    <location>
        <begin position="1"/>
        <end position="33"/>
    </location>
</feature>
<evidence type="ECO:0000313" key="4">
    <source>
        <dbReference type="EMBL" id="MDT0265697.1"/>
    </source>
</evidence>
<dbReference type="Gene3D" id="2.160.10.10">
    <property type="entry name" value="Hexapeptide repeat proteins"/>
    <property type="match status" value="1"/>
</dbReference>
<keyword evidence="1 4" id="KW-0808">Transferase</keyword>
<evidence type="ECO:0000256" key="2">
    <source>
        <dbReference type="ARBA" id="ARBA00022737"/>
    </source>
</evidence>
<organism evidence="4 5">
    <name type="scientific">Streptomyces chisholmiae</name>
    <dbReference type="NCBI Taxonomy" id="3075540"/>
    <lineage>
        <taxon>Bacteria</taxon>
        <taxon>Bacillati</taxon>
        <taxon>Actinomycetota</taxon>
        <taxon>Actinomycetes</taxon>
        <taxon>Kitasatosporales</taxon>
        <taxon>Streptomycetaceae</taxon>
        <taxon>Streptomyces</taxon>
    </lineage>
</organism>
<gene>
    <name evidence="4" type="ORF">RM844_05260</name>
</gene>
<protein>
    <submittedName>
        <fullName evidence="4">Acyltransferase</fullName>
        <ecNumber evidence="4">2.3.1.-</ecNumber>
    </submittedName>
</protein>
<name>A0ABU2JL34_9ACTN</name>
<dbReference type="InterPro" id="IPR050179">
    <property type="entry name" value="Trans_hexapeptide_repeat"/>
</dbReference>
<feature type="region of interest" description="Disordered" evidence="3">
    <location>
        <begin position="204"/>
        <end position="231"/>
    </location>
</feature>
<dbReference type="PANTHER" id="PTHR43300:SF11">
    <property type="entry name" value="ACETYLTRANSFERASE RV3034C-RELATED"/>
    <property type="match status" value="1"/>
</dbReference>
<keyword evidence="4" id="KW-0012">Acyltransferase</keyword>
<evidence type="ECO:0000313" key="5">
    <source>
        <dbReference type="Proteomes" id="UP001183410"/>
    </source>
</evidence>
<evidence type="ECO:0000256" key="3">
    <source>
        <dbReference type="SAM" id="MobiDB-lite"/>
    </source>
</evidence>
<dbReference type="PANTHER" id="PTHR43300">
    <property type="entry name" value="ACETYLTRANSFERASE"/>
    <property type="match status" value="1"/>
</dbReference>
<feature type="compositionally biased region" description="Basic and acidic residues" evidence="3">
    <location>
        <begin position="1"/>
        <end position="23"/>
    </location>
</feature>
<dbReference type="PROSITE" id="PS00101">
    <property type="entry name" value="HEXAPEP_TRANSFERASES"/>
    <property type="match status" value="1"/>
</dbReference>
<keyword evidence="2" id="KW-0677">Repeat</keyword>
<proteinExistence type="predicted"/>
<feature type="compositionally biased region" description="Gly residues" evidence="3">
    <location>
        <begin position="210"/>
        <end position="222"/>
    </location>
</feature>
<dbReference type="GO" id="GO:0016746">
    <property type="term" value="F:acyltransferase activity"/>
    <property type="evidence" value="ECO:0007669"/>
    <property type="project" value="UniProtKB-KW"/>
</dbReference>
<evidence type="ECO:0000256" key="1">
    <source>
        <dbReference type="ARBA" id="ARBA00022679"/>
    </source>
</evidence>
<dbReference type="SUPFAM" id="SSF51161">
    <property type="entry name" value="Trimeric LpxA-like enzymes"/>
    <property type="match status" value="1"/>
</dbReference>
<sequence>MAERTDNDGGAPERARPDFDHSPWRFWSEGDQDEHARQLARQRQLAAGPGAHRFGERCFVSELASVEMDELRLGEGSYVAAGAYLTGTLRTGRDCTMNPYTVVRGDIELGDAVRIGAHTSLLGFNHTMTDPDVEVHRQPITSRGIRVGNDVWIGSHVVVLDGVRVGDRSVIGAGAVVTKDVPAGAVVGGNPARVLRWRVPELAPPADGGSVDGGSADGGSAGRAGHLAGASGQSAAARPGALAGALAAFADTAREQAERVLARCFDPTALDGGAFVDRPGAAPTVRAQCDAIEIADLLLGRAPDQLPADEQVRRLRSWQDPATGMVGPLLPDGTQRPPEAGLFDPAAGYHVLSVGYALDLLGSRFAEPVRVVAEAEAAEIVAGLERQPWRDGAWQAGDWVDILGTAFSWNLELGAPGQPGAREALFGWLLARADPRTGMWGEPRPADGLLQIVNGFYRASRGTFAQFGLPVPYPERVVDTVLAHARDARYTDPRRQNACNILDIAHPLWLTRGAGHRSAEVTALAERLLAEALGHWTAGAGFGFQAPHPKSAGVPATEPGLQGTEMWLAIVWLLADLVGLADQLGYRPRGVHRPEARRTLVR</sequence>
<dbReference type="EC" id="2.3.1.-" evidence="4"/>
<reference evidence="5" key="1">
    <citation type="submission" date="2023-07" db="EMBL/GenBank/DDBJ databases">
        <title>30 novel species of actinomycetes from the DSMZ collection.</title>
        <authorList>
            <person name="Nouioui I."/>
        </authorList>
    </citation>
    <scope>NUCLEOTIDE SEQUENCE [LARGE SCALE GENOMIC DNA]</scope>
    <source>
        <strain evidence="5">DSM 44915</strain>
    </source>
</reference>
<keyword evidence="5" id="KW-1185">Reference proteome</keyword>
<accession>A0ABU2JL34</accession>
<dbReference type="InterPro" id="IPR011004">
    <property type="entry name" value="Trimer_LpxA-like_sf"/>
</dbReference>
<comment type="caution">
    <text evidence="4">The sequence shown here is derived from an EMBL/GenBank/DDBJ whole genome shotgun (WGS) entry which is preliminary data.</text>
</comment>
<dbReference type="Proteomes" id="UP001183410">
    <property type="component" value="Unassembled WGS sequence"/>
</dbReference>
<dbReference type="InterPro" id="IPR018357">
    <property type="entry name" value="Hexapep_transf_CS"/>
</dbReference>
<dbReference type="Pfam" id="PF00132">
    <property type="entry name" value="Hexapep"/>
    <property type="match status" value="1"/>
</dbReference>